<dbReference type="Proteomes" id="UP000250245">
    <property type="component" value="Unassembled WGS sequence"/>
</dbReference>
<evidence type="ECO:0000313" key="4">
    <source>
        <dbReference type="Proteomes" id="UP000553981"/>
    </source>
</evidence>
<gene>
    <name evidence="1" type="ORF">HHJ67_07980</name>
    <name evidence="2" type="ORF">NCTC11820_00834</name>
</gene>
<dbReference type="EMBL" id="JABCUI010000004">
    <property type="protein sequence ID" value="NMW87677.1"/>
    <property type="molecule type" value="Genomic_DNA"/>
</dbReference>
<organism evidence="2 3">
    <name type="scientific">Mobiluncus curtisii</name>
    <dbReference type="NCBI Taxonomy" id="2051"/>
    <lineage>
        <taxon>Bacteria</taxon>
        <taxon>Bacillati</taxon>
        <taxon>Actinomycetota</taxon>
        <taxon>Actinomycetes</taxon>
        <taxon>Actinomycetales</taxon>
        <taxon>Actinomycetaceae</taxon>
        <taxon>Mobiluncus</taxon>
    </lineage>
</organism>
<sequence>METKTKLSDEEYALQFIKSDPQDIIRNVKAIHEGEILRLIQTARDRKEAAEHDLVDAVRQARAEGVTWQAIGGLLGMSRQGAQSFYAERIA</sequence>
<reference evidence="1 4" key="2">
    <citation type="submission" date="2020-04" db="EMBL/GenBank/DDBJ databases">
        <title>Antimicrobial susceptibility and clonality of vaginal-derived multi-drug resistant Mobiluncus isolates in China.</title>
        <authorList>
            <person name="Zhang X."/>
        </authorList>
    </citation>
    <scope>NUCLEOTIDE SEQUENCE [LARGE SCALE GENOMIC DNA]</scope>
    <source>
        <strain evidence="1 4">19</strain>
    </source>
</reference>
<protein>
    <submittedName>
        <fullName evidence="2">Uncharacterized protein</fullName>
    </submittedName>
</protein>
<dbReference type="RefSeq" id="WP_013189581.1">
    <property type="nucleotide sequence ID" value="NZ_CP068112.1"/>
</dbReference>
<dbReference type="GeneID" id="55565859"/>
<dbReference type="Proteomes" id="UP000553981">
    <property type="component" value="Unassembled WGS sequence"/>
</dbReference>
<reference evidence="2 3" key="1">
    <citation type="submission" date="2018-06" db="EMBL/GenBank/DDBJ databases">
        <authorList>
            <consortium name="Pathogen Informatics"/>
            <person name="Doyle S."/>
        </authorList>
    </citation>
    <scope>NUCLEOTIDE SEQUENCE [LARGE SCALE GENOMIC DNA]</scope>
    <source>
        <strain evidence="2 3">NCTC11820</strain>
    </source>
</reference>
<dbReference type="EMBL" id="UASJ01000001">
    <property type="protein sequence ID" value="SQB64490.1"/>
    <property type="molecule type" value="Genomic_DNA"/>
</dbReference>
<evidence type="ECO:0000313" key="1">
    <source>
        <dbReference type="EMBL" id="NMW87677.1"/>
    </source>
</evidence>
<evidence type="ECO:0000313" key="3">
    <source>
        <dbReference type="Proteomes" id="UP000250245"/>
    </source>
</evidence>
<proteinExistence type="predicted"/>
<name>A0A2X3ASG8_9ACTO</name>
<accession>A0A2X3ASG8</accession>
<dbReference type="AlphaFoldDB" id="A0A2X3ASG8"/>
<evidence type="ECO:0000313" key="2">
    <source>
        <dbReference type="EMBL" id="SQB64490.1"/>
    </source>
</evidence>